<organism evidence="1 2">
    <name type="scientific">Chitinophaga pinensis</name>
    <dbReference type="NCBI Taxonomy" id="79329"/>
    <lineage>
        <taxon>Bacteria</taxon>
        <taxon>Pseudomonadati</taxon>
        <taxon>Bacteroidota</taxon>
        <taxon>Chitinophagia</taxon>
        <taxon>Chitinophagales</taxon>
        <taxon>Chitinophagaceae</taxon>
        <taxon>Chitinophaga</taxon>
    </lineage>
</organism>
<sequence>MQHPPPTDTQQQSFIPAGWIGGFSTQPPEQPYPNSALLASLPFEGNMDNIPSINRMLRAKWPEFSWETQRGDPTTRMYQMFAPDISRLGYDNTGRVWSIICPQQGVYIPSLGLTLNVEVTVTGNRGWMNELASKEALFAADITIKPTIWFSPDNADSFLWQQLVKLNDKWSDLLPLSKAKGIRLKTSNQDGTNDIIQVRMGEYPNYPFPERANHWKEYAWAVANLGVIIGAVEPSSDSHVNEFNEKVMELFNLGSGNLLQESNTLIWNLWAGSPELVNQEEWTDHANYWRHSIDVNHRPPEGEGTSITDINGQPFETDQITFDLKAAEFAAWVALQLL</sequence>
<dbReference type="AlphaFoldDB" id="A0A5C6LMQ0"/>
<evidence type="ECO:0000313" key="1">
    <source>
        <dbReference type="EMBL" id="TWV94698.1"/>
    </source>
</evidence>
<accession>A0A5C6LMQ0</accession>
<evidence type="ECO:0000313" key="2">
    <source>
        <dbReference type="Proteomes" id="UP000318815"/>
    </source>
</evidence>
<dbReference type="EMBL" id="VOHS01000044">
    <property type="protein sequence ID" value="TWV94698.1"/>
    <property type="molecule type" value="Genomic_DNA"/>
</dbReference>
<protein>
    <submittedName>
        <fullName evidence="1">Uncharacterized protein</fullName>
    </submittedName>
</protein>
<comment type="caution">
    <text evidence="1">The sequence shown here is derived from an EMBL/GenBank/DDBJ whole genome shotgun (WGS) entry which is preliminary data.</text>
</comment>
<gene>
    <name evidence="1" type="ORF">FEF09_25280</name>
</gene>
<dbReference type="RefSeq" id="WP_146307694.1">
    <property type="nucleotide sequence ID" value="NZ_VOHS01000044.1"/>
</dbReference>
<keyword evidence="2" id="KW-1185">Reference proteome</keyword>
<dbReference type="OrthoDB" id="1184601at2"/>
<dbReference type="Proteomes" id="UP000318815">
    <property type="component" value="Unassembled WGS sequence"/>
</dbReference>
<name>A0A5C6LMQ0_9BACT</name>
<reference evidence="1 2" key="1">
    <citation type="submission" date="2019-08" db="EMBL/GenBank/DDBJ databases">
        <title>Whole genome sequencing of chitin degrading bacteria Chitinophaga pinensis YS16.</title>
        <authorList>
            <person name="Singh R.P."/>
            <person name="Manchanda G."/>
            <person name="Maurya I.K."/>
            <person name="Joshi N.K."/>
            <person name="Srivastava A.K."/>
        </authorList>
    </citation>
    <scope>NUCLEOTIDE SEQUENCE [LARGE SCALE GENOMIC DNA]</scope>
    <source>
        <strain evidence="1 2">YS-16</strain>
    </source>
</reference>
<proteinExistence type="predicted"/>